<dbReference type="InterPro" id="IPR022223">
    <property type="entry name" value="DUF3748"/>
</dbReference>
<sequence>MDEVQVTTRLQHHQLTNAQVWSADGQSLVYDLRPAQHLFTSESVEKIDVETGQITEIYRASQGAHVGVITAHPQVNERFVCIHGPELPDADWHYDVHHRRGVILSAGEVETIDACDITPPFTAGALRGGSHVHMFSYEGDRISFTYNDHVMRQRSLEEDQRNVAIALPHQPVSILNKTYREHDGSHFCVVVSETTLTPQPGSDQISRAFEEGWIGHQGYITLSGARQRWALAFIGETVSLEGHKVPEIFVVDLPEDLSDYKIAGDSPIEGTEQCLPAPPASIKQRRITFSEGVGVALQPRHWLRSSPDGSMIAFLMADPGGVIQLWVISPNGGSPQQLTKGVQDVQSAFTWHPLGKGITFVYNNQIVVYDLASDALVPLTTKTSAAPCSEAVVWSPKGNKIAFMRDIEGFRQIYTVTTTESYWC</sequence>
<dbReference type="EMBL" id="JABBFR010000004">
    <property type="protein sequence ID" value="MBT0723698.1"/>
    <property type="molecule type" value="Genomic_DNA"/>
</dbReference>
<gene>
    <name evidence="2" type="ORF">HH682_04435</name>
</gene>
<dbReference type="Gene3D" id="2.120.10.30">
    <property type="entry name" value="TolB, C-terminal domain"/>
    <property type="match status" value="1"/>
</dbReference>
<keyword evidence="3" id="KW-1185">Reference proteome</keyword>
<accession>A0ABS5SUA4</accession>
<dbReference type="PANTHER" id="PTHR36842:SF1">
    <property type="entry name" value="PROTEIN TOLB"/>
    <property type="match status" value="1"/>
</dbReference>
<dbReference type="RefSeq" id="WP_214236410.1">
    <property type="nucleotide sequence ID" value="NZ_JABBFR010000004.1"/>
</dbReference>
<dbReference type="Proteomes" id="UP000790096">
    <property type="component" value="Unassembled WGS sequence"/>
</dbReference>
<dbReference type="Pfam" id="PF12566">
    <property type="entry name" value="DUF3748"/>
    <property type="match status" value="1"/>
</dbReference>
<dbReference type="PANTHER" id="PTHR36842">
    <property type="entry name" value="PROTEIN TOLB HOMOLOG"/>
    <property type="match status" value="1"/>
</dbReference>
<evidence type="ECO:0000313" key="2">
    <source>
        <dbReference type="EMBL" id="MBT0723698.1"/>
    </source>
</evidence>
<organism evidence="2 3">
    <name type="scientific">Rosenbergiella gaditana</name>
    <dbReference type="NCBI Taxonomy" id="2726987"/>
    <lineage>
        <taxon>Bacteria</taxon>
        <taxon>Pseudomonadati</taxon>
        <taxon>Pseudomonadota</taxon>
        <taxon>Gammaproteobacteria</taxon>
        <taxon>Enterobacterales</taxon>
        <taxon>Erwiniaceae</taxon>
        <taxon>Rosenbergiella</taxon>
    </lineage>
</organism>
<dbReference type="SUPFAM" id="SSF82171">
    <property type="entry name" value="DPP6 N-terminal domain-like"/>
    <property type="match status" value="1"/>
</dbReference>
<name>A0ABS5SUA4_9GAMM</name>
<dbReference type="InterPro" id="IPR011659">
    <property type="entry name" value="WD40"/>
</dbReference>
<comment type="caution">
    <text evidence="2">The sequence shown here is derived from an EMBL/GenBank/DDBJ whole genome shotgun (WGS) entry which is preliminary data.</text>
</comment>
<comment type="similarity">
    <text evidence="1">Belongs to the TolB family.</text>
</comment>
<reference evidence="2 3" key="1">
    <citation type="submission" date="2020-04" db="EMBL/GenBank/DDBJ databases">
        <title>Genome sequencing of Rosenbergiella species.</title>
        <authorList>
            <person name="Alvarez-Perez S."/>
            <person name="Lievens B."/>
        </authorList>
    </citation>
    <scope>NUCLEOTIDE SEQUENCE [LARGE SCALE GENOMIC DNA]</scope>
    <source>
        <strain evidence="2 3">S61</strain>
    </source>
</reference>
<proteinExistence type="inferred from homology"/>
<protein>
    <submittedName>
        <fullName evidence="2">DUF3748 domain-containing protein</fullName>
    </submittedName>
</protein>
<dbReference type="Pfam" id="PF07676">
    <property type="entry name" value="PD40"/>
    <property type="match status" value="1"/>
</dbReference>
<dbReference type="InterPro" id="IPR011042">
    <property type="entry name" value="6-blade_b-propeller_TolB-like"/>
</dbReference>
<evidence type="ECO:0000313" key="3">
    <source>
        <dbReference type="Proteomes" id="UP000790096"/>
    </source>
</evidence>
<evidence type="ECO:0000256" key="1">
    <source>
        <dbReference type="ARBA" id="ARBA00009820"/>
    </source>
</evidence>